<evidence type="ECO:0000313" key="1">
    <source>
        <dbReference type="EMBL" id="TNN25855.1"/>
    </source>
</evidence>
<dbReference type="Gene3D" id="2.60.40.10">
    <property type="entry name" value="Immunoglobulins"/>
    <property type="match status" value="1"/>
</dbReference>
<dbReference type="OrthoDB" id="10582692at2759"/>
<dbReference type="InterPro" id="IPR036116">
    <property type="entry name" value="FN3_sf"/>
</dbReference>
<dbReference type="EMBL" id="SRLO01011498">
    <property type="protein sequence ID" value="TNN25855.1"/>
    <property type="molecule type" value="Genomic_DNA"/>
</dbReference>
<protein>
    <submittedName>
        <fullName evidence="1">Phosphatidylinositol phosphatase PTPRQ</fullName>
    </submittedName>
</protein>
<keyword evidence="2" id="KW-1185">Reference proteome</keyword>
<reference evidence="1 2" key="1">
    <citation type="submission" date="2019-03" db="EMBL/GenBank/DDBJ databases">
        <title>First draft genome of Liparis tanakae, snailfish: a comprehensive survey of snailfish specific genes.</title>
        <authorList>
            <person name="Kim W."/>
            <person name="Song I."/>
            <person name="Jeong J.-H."/>
            <person name="Kim D."/>
            <person name="Kim S."/>
            <person name="Ryu S."/>
            <person name="Song J.Y."/>
            <person name="Lee S.K."/>
        </authorList>
    </citation>
    <scope>NUCLEOTIDE SEQUENCE [LARGE SCALE GENOMIC DNA]</scope>
    <source>
        <tissue evidence="1">Muscle</tissue>
    </source>
</reference>
<organism evidence="1 2">
    <name type="scientific">Liparis tanakae</name>
    <name type="common">Tanaka's snailfish</name>
    <dbReference type="NCBI Taxonomy" id="230148"/>
    <lineage>
        <taxon>Eukaryota</taxon>
        <taxon>Metazoa</taxon>
        <taxon>Chordata</taxon>
        <taxon>Craniata</taxon>
        <taxon>Vertebrata</taxon>
        <taxon>Euteleostomi</taxon>
        <taxon>Actinopterygii</taxon>
        <taxon>Neopterygii</taxon>
        <taxon>Teleostei</taxon>
        <taxon>Neoteleostei</taxon>
        <taxon>Acanthomorphata</taxon>
        <taxon>Eupercaria</taxon>
        <taxon>Perciformes</taxon>
        <taxon>Cottioidei</taxon>
        <taxon>Cottales</taxon>
        <taxon>Liparidae</taxon>
        <taxon>Liparis</taxon>
    </lineage>
</organism>
<sequence>MKRNGTHTDCVFVVLWQADVVSVTPGTQYSVTVSAVSSSVSSPGVSRMIHTNESLPSRPLTLEGEAVGSNGILLSWTMPSDANNIDGYVIR</sequence>
<name>A0A4Z2EAS7_9TELE</name>
<dbReference type="InterPro" id="IPR013783">
    <property type="entry name" value="Ig-like_fold"/>
</dbReference>
<dbReference type="SUPFAM" id="SSF49265">
    <property type="entry name" value="Fibronectin type III"/>
    <property type="match status" value="1"/>
</dbReference>
<evidence type="ECO:0000313" key="2">
    <source>
        <dbReference type="Proteomes" id="UP000314294"/>
    </source>
</evidence>
<accession>A0A4Z2EAS7</accession>
<dbReference type="AlphaFoldDB" id="A0A4Z2EAS7"/>
<gene>
    <name evidence="1" type="primary">PTPRQ_1</name>
    <name evidence="1" type="ORF">EYF80_064012</name>
</gene>
<dbReference type="Proteomes" id="UP000314294">
    <property type="component" value="Unassembled WGS sequence"/>
</dbReference>
<comment type="caution">
    <text evidence="1">The sequence shown here is derived from an EMBL/GenBank/DDBJ whole genome shotgun (WGS) entry which is preliminary data.</text>
</comment>
<proteinExistence type="predicted"/>